<keyword evidence="5" id="KW-1185">Reference proteome</keyword>
<reference evidence="5 6" key="1">
    <citation type="submission" date="2017-11" db="EMBL/GenBank/DDBJ databases">
        <title>De novo assembly and phasing of dikaryotic genomes from two isolates of Puccinia coronata f. sp. avenae, the causal agent of oat crown rust.</title>
        <authorList>
            <person name="Miller M.E."/>
            <person name="Zhang Y."/>
            <person name="Omidvar V."/>
            <person name="Sperschneider J."/>
            <person name="Schwessinger B."/>
            <person name="Raley C."/>
            <person name="Palmer J.M."/>
            <person name="Garnica D."/>
            <person name="Upadhyaya N."/>
            <person name="Rathjen J."/>
            <person name="Taylor J.M."/>
            <person name="Park R.F."/>
            <person name="Dodds P.N."/>
            <person name="Hirsch C.D."/>
            <person name="Kianian S.F."/>
            <person name="Figueroa M."/>
        </authorList>
    </citation>
    <scope>NUCLEOTIDE SEQUENCE [LARGE SCALE GENOMIC DNA]</scope>
    <source>
        <strain evidence="4">12NC29</strain>
        <strain evidence="1">12SD80</strain>
    </source>
</reference>
<evidence type="ECO:0000313" key="1">
    <source>
        <dbReference type="EMBL" id="PLW16460.1"/>
    </source>
</evidence>
<dbReference type="EMBL" id="PGCI01000042">
    <property type="protein sequence ID" value="PLW46151.1"/>
    <property type="molecule type" value="Genomic_DNA"/>
</dbReference>
<dbReference type="Proteomes" id="UP000235388">
    <property type="component" value="Unassembled WGS sequence"/>
</dbReference>
<dbReference type="EMBL" id="PGCI01000771">
    <property type="protein sequence ID" value="PLW16460.1"/>
    <property type="molecule type" value="Genomic_DNA"/>
</dbReference>
<name>A0A2N5VLZ1_9BASI</name>
<dbReference type="EMBL" id="PGCJ01000087">
    <property type="protein sequence ID" value="PLW51019.1"/>
    <property type="molecule type" value="Genomic_DNA"/>
</dbReference>
<evidence type="ECO:0000313" key="4">
    <source>
        <dbReference type="EMBL" id="PLW51019.1"/>
    </source>
</evidence>
<proteinExistence type="predicted"/>
<evidence type="ECO:0000313" key="3">
    <source>
        <dbReference type="EMBL" id="PLW47514.1"/>
    </source>
</evidence>
<organism evidence="4 5">
    <name type="scientific">Puccinia coronata f. sp. avenae</name>
    <dbReference type="NCBI Taxonomy" id="200324"/>
    <lineage>
        <taxon>Eukaryota</taxon>
        <taxon>Fungi</taxon>
        <taxon>Dikarya</taxon>
        <taxon>Basidiomycota</taxon>
        <taxon>Pucciniomycotina</taxon>
        <taxon>Pucciniomycetes</taxon>
        <taxon>Pucciniales</taxon>
        <taxon>Pucciniaceae</taxon>
        <taxon>Puccinia</taxon>
    </lineage>
</organism>
<accession>A0A2N5VLZ1</accession>
<dbReference type="EMBL" id="PGCJ01000110">
    <property type="protein sequence ID" value="PLW47514.1"/>
    <property type="molecule type" value="Genomic_DNA"/>
</dbReference>
<evidence type="ECO:0000313" key="6">
    <source>
        <dbReference type="Proteomes" id="UP000235392"/>
    </source>
</evidence>
<dbReference type="OrthoDB" id="2502447at2759"/>
<sequence>MSMLPAHFTYNQTAPSNHTTNTTAQATPPVKQQIAISGIPWQYEGKPIKSIGELVPPAFTVTLAANQTAVPGASPSGNLTGTLCMDAGVLYSCSKCDRTLSGKDCYKKIGAEELATDSAGNVACTKWYSRTGYGEGGGVTMCGVESGEVYQCSSDEDLTECEPCVEVGITSQT</sequence>
<gene>
    <name evidence="3" type="ORF">PCANC_07846</name>
    <name evidence="4" type="ORF">PCANC_08126</name>
    <name evidence="2" type="ORF">PCASD_04158</name>
    <name evidence="1" type="ORF">PCASD_18539</name>
</gene>
<protein>
    <submittedName>
        <fullName evidence="4">Uncharacterized protein</fullName>
    </submittedName>
</protein>
<evidence type="ECO:0000313" key="2">
    <source>
        <dbReference type="EMBL" id="PLW46151.1"/>
    </source>
</evidence>
<dbReference type="Proteomes" id="UP000235392">
    <property type="component" value="Unassembled WGS sequence"/>
</dbReference>
<dbReference type="AlphaFoldDB" id="A0A2N5VLZ1"/>
<evidence type="ECO:0000313" key="5">
    <source>
        <dbReference type="Proteomes" id="UP000235388"/>
    </source>
</evidence>
<comment type="caution">
    <text evidence="4">The sequence shown here is derived from an EMBL/GenBank/DDBJ whole genome shotgun (WGS) entry which is preliminary data.</text>
</comment>